<dbReference type="Proteomes" id="UP000308671">
    <property type="component" value="Unassembled WGS sequence"/>
</dbReference>
<dbReference type="EMBL" id="PQXL01000003">
    <property type="protein sequence ID" value="THV55803.1"/>
    <property type="molecule type" value="Genomic_DNA"/>
</dbReference>
<keyword evidence="2" id="KW-1185">Reference proteome</keyword>
<evidence type="ECO:0000313" key="1">
    <source>
        <dbReference type="EMBL" id="THV55803.1"/>
    </source>
</evidence>
<reference evidence="1 2" key="1">
    <citation type="submission" date="2017-12" db="EMBL/GenBank/DDBJ databases">
        <title>Comparative genomics of Botrytis spp.</title>
        <authorList>
            <person name="Valero-Jimenez C.A."/>
            <person name="Tapia P."/>
            <person name="Veloso J."/>
            <person name="Silva-Moreno E."/>
            <person name="Staats M."/>
            <person name="Valdes J.H."/>
            <person name="Van Kan J.A.L."/>
        </authorList>
    </citation>
    <scope>NUCLEOTIDE SEQUENCE [LARGE SCALE GENOMIC DNA]</scope>
    <source>
        <strain evidence="1 2">MUCL435</strain>
    </source>
</reference>
<dbReference type="OrthoDB" id="3537856at2759"/>
<evidence type="ECO:0000313" key="2">
    <source>
        <dbReference type="Proteomes" id="UP000308671"/>
    </source>
</evidence>
<dbReference type="AlphaFoldDB" id="A0A4S8RC97"/>
<name>A0A4S8RC97_9HELO</name>
<proteinExistence type="predicted"/>
<comment type="caution">
    <text evidence="1">The sequence shown here is derived from an EMBL/GenBank/DDBJ whole genome shotgun (WGS) entry which is preliminary data.</text>
</comment>
<gene>
    <name evidence="1" type="ORF">BGAL_0003g00450</name>
</gene>
<organism evidence="1 2">
    <name type="scientific">Botrytis galanthina</name>
    <dbReference type="NCBI Taxonomy" id="278940"/>
    <lineage>
        <taxon>Eukaryota</taxon>
        <taxon>Fungi</taxon>
        <taxon>Dikarya</taxon>
        <taxon>Ascomycota</taxon>
        <taxon>Pezizomycotina</taxon>
        <taxon>Leotiomycetes</taxon>
        <taxon>Helotiales</taxon>
        <taxon>Sclerotiniaceae</taxon>
        <taxon>Botrytis</taxon>
    </lineage>
</organism>
<sequence>MGLLKVTYKVHSSKPSVSSEKSDSKFNIKAMEMVSKVKSSKLFSKIKTLGKREKVMFGPRTWMDHWKDNAPVISASEEFYGLPRDVIELLWTYIIESDEKEQTYHMRPSLMESVYHYDSCEGNSDKRFKVQMTGARTLLRINSFSRSLALKKFCGTLPILYVPLKDSGILRFDPKRDIIHIQDFNHLACQMTRMVGMGQMPDLNDEYFAHPTVLELLRFHPGFHLVRKLVCPKQLWQKSHPFRHRKRILRKNRLGQLLNDLWNIHELPGSTWSHSTSIQNLVIDYTSLCKSIIIIHKLMKQENINTVGAGRMPEFTAEFGPVSNFFKFLREASNVQNLRVGKDEWHKLSNGELFNNLLEGQSVLLGL</sequence>
<accession>A0A4S8RC97</accession>
<protein>
    <submittedName>
        <fullName evidence="1">Uncharacterized protein</fullName>
    </submittedName>
</protein>